<keyword evidence="5" id="KW-1185">Reference proteome</keyword>
<name>A0A7R9PW44_9ACAR</name>
<dbReference type="Proteomes" id="UP000759131">
    <property type="component" value="Unassembled WGS sequence"/>
</dbReference>
<comment type="similarity">
    <text evidence="1">Belongs to the tropomyosin family.</text>
</comment>
<keyword evidence="2 3" id="KW-0175">Coiled coil</keyword>
<evidence type="ECO:0000313" key="4">
    <source>
        <dbReference type="EMBL" id="CAD7622948.1"/>
    </source>
</evidence>
<dbReference type="AlphaFoldDB" id="A0A7R9PW44"/>
<evidence type="ECO:0008006" key="6">
    <source>
        <dbReference type="Google" id="ProtNLM"/>
    </source>
</evidence>
<dbReference type="FunFam" id="1.20.5.340:FF:000001">
    <property type="entry name" value="Tropomyosin alpha-1 chain isoform 2"/>
    <property type="match status" value="1"/>
</dbReference>
<evidence type="ECO:0000256" key="3">
    <source>
        <dbReference type="SAM" id="Coils"/>
    </source>
</evidence>
<sequence>MEAIKKKMQAMKLEKDNAVDRADTAEQGARDANLRAEKSEEEVRALQKKIQQIENELDQVQEQLAQANNKLEEKEKGLQTPYLVRMESSIGANNANCALSLRAITS</sequence>
<dbReference type="Pfam" id="PF00261">
    <property type="entry name" value="Tropomyosin"/>
    <property type="match status" value="1"/>
</dbReference>
<dbReference type="Gene3D" id="1.20.5.340">
    <property type="match status" value="1"/>
</dbReference>
<dbReference type="SUPFAM" id="SSF57997">
    <property type="entry name" value="Tropomyosin"/>
    <property type="match status" value="1"/>
</dbReference>
<protein>
    <recommendedName>
        <fullName evidence="6">Tropomyosin</fullName>
    </recommendedName>
</protein>
<dbReference type="EMBL" id="OC855945">
    <property type="protein sequence ID" value="CAD7622948.1"/>
    <property type="molecule type" value="Genomic_DNA"/>
</dbReference>
<dbReference type="PANTHER" id="PTHR19269">
    <property type="entry name" value="TROPOMYOSIN"/>
    <property type="match status" value="1"/>
</dbReference>
<evidence type="ECO:0000256" key="2">
    <source>
        <dbReference type="ARBA" id="ARBA00023054"/>
    </source>
</evidence>
<proteinExistence type="inferred from homology"/>
<dbReference type="EMBL" id="CAJPIZ010001370">
    <property type="protein sequence ID" value="CAG2103378.1"/>
    <property type="molecule type" value="Genomic_DNA"/>
</dbReference>
<gene>
    <name evidence="4" type="ORF">OSB1V03_LOCUS3409</name>
</gene>
<feature type="coiled-coil region" evidence="3">
    <location>
        <begin position="1"/>
        <end position="77"/>
    </location>
</feature>
<organism evidence="4">
    <name type="scientific">Medioppia subpectinata</name>
    <dbReference type="NCBI Taxonomy" id="1979941"/>
    <lineage>
        <taxon>Eukaryota</taxon>
        <taxon>Metazoa</taxon>
        <taxon>Ecdysozoa</taxon>
        <taxon>Arthropoda</taxon>
        <taxon>Chelicerata</taxon>
        <taxon>Arachnida</taxon>
        <taxon>Acari</taxon>
        <taxon>Acariformes</taxon>
        <taxon>Sarcoptiformes</taxon>
        <taxon>Oribatida</taxon>
        <taxon>Brachypylina</taxon>
        <taxon>Oppioidea</taxon>
        <taxon>Oppiidae</taxon>
        <taxon>Medioppia</taxon>
    </lineage>
</organism>
<dbReference type="OrthoDB" id="128924at2759"/>
<accession>A0A7R9PW44</accession>
<evidence type="ECO:0000313" key="5">
    <source>
        <dbReference type="Proteomes" id="UP000759131"/>
    </source>
</evidence>
<evidence type="ECO:0000256" key="1">
    <source>
        <dbReference type="ARBA" id="ARBA00009036"/>
    </source>
</evidence>
<reference evidence="4" key="1">
    <citation type="submission" date="2020-11" db="EMBL/GenBank/DDBJ databases">
        <authorList>
            <person name="Tran Van P."/>
        </authorList>
    </citation>
    <scope>NUCLEOTIDE SEQUENCE</scope>
</reference>
<dbReference type="InterPro" id="IPR000533">
    <property type="entry name" value="Tropomyosin"/>
</dbReference>